<evidence type="ECO:0000313" key="3">
    <source>
        <dbReference type="Proteomes" id="UP001497623"/>
    </source>
</evidence>
<feature type="compositionally biased region" description="Basic and acidic residues" evidence="1">
    <location>
        <begin position="383"/>
        <end position="407"/>
    </location>
</feature>
<reference evidence="2 3" key="1">
    <citation type="submission" date="2024-05" db="EMBL/GenBank/DDBJ databases">
        <authorList>
            <person name="Wallberg A."/>
        </authorList>
    </citation>
    <scope>NUCLEOTIDE SEQUENCE [LARGE SCALE GENOMIC DNA]</scope>
</reference>
<name>A0AAV2SPZ0_MEGNR</name>
<keyword evidence="3" id="KW-1185">Reference proteome</keyword>
<accession>A0AAV2SPZ0</accession>
<feature type="non-terminal residue" evidence="2">
    <location>
        <position position="1"/>
    </location>
</feature>
<evidence type="ECO:0000256" key="1">
    <source>
        <dbReference type="SAM" id="MobiDB-lite"/>
    </source>
</evidence>
<gene>
    <name evidence="2" type="ORF">MNOR_LOCUS40265</name>
</gene>
<proteinExistence type="predicted"/>
<dbReference type="EMBL" id="CAXKWB010119160">
    <property type="protein sequence ID" value="CAL4236553.1"/>
    <property type="molecule type" value="Genomic_DNA"/>
</dbReference>
<feature type="compositionally biased region" description="Basic and acidic residues" evidence="1">
    <location>
        <begin position="443"/>
        <end position="473"/>
    </location>
</feature>
<feature type="non-terminal residue" evidence="2">
    <location>
        <position position="524"/>
    </location>
</feature>
<evidence type="ECO:0000313" key="2">
    <source>
        <dbReference type="EMBL" id="CAL4236553.1"/>
    </source>
</evidence>
<sequence length="524" mass="57309">FSDPSYGDYTFSQDTYTEEYRHVSTNIINTYGDNRYNADKWYVIGLGYKARKCEKRSRISVFTPVHEYLAFIHATIDHTQRSAVTFKDNDFIGTSANAHKDDGFSFSFDLPIKIPKPTVDHVVETTGVSASSLSSLVSNGNDLASKLAVLKGIDKILDAVKTVFELLNSTVKKFLNRSVINDIVDVFRKKRSVDTDIDSILQLLFELKTTSSDIVDQIFNEIEKKILSIETFIKQIEEGKVDRKEVQIVNERIFRAGNELNIIIKGNEEEITQVQKDLDKINGDIRNLGGIVVTEPQVDNVNDLLAAAEAAKITAEAAAKKAAKKAAEEAAAQAEVEKAAAAMKFAEEAAKKAAEEAAIKAAEEEAARKEAEMAAAVLAASNEADRKEAEEAAKKAEEEAAKKVTEAEAARKAAEEAAAAIAAAEEKARLAEEAAAKLASELEAARKAAEEAKEAERKAEEAAIKKAKEEEARIKAEEEAARIKAEEEEARIKAEAEEEARIKAEAEEAAARIEAEEAARIEAE</sequence>
<organism evidence="2 3">
    <name type="scientific">Meganyctiphanes norvegica</name>
    <name type="common">Northern krill</name>
    <name type="synonym">Thysanopoda norvegica</name>
    <dbReference type="NCBI Taxonomy" id="48144"/>
    <lineage>
        <taxon>Eukaryota</taxon>
        <taxon>Metazoa</taxon>
        <taxon>Ecdysozoa</taxon>
        <taxon>Arthropoda</taxon>
        <taxon>Crustacea</taxon>
        <taxon>Multicrustacea</taxon>
        <taxon>Malacostraca</taxon>
        <taxon>Eumalacostraca</taxon>
        <taxon>Eucarida</taxon>
        <taxon>Euphausiacea</taxon>
        <taxon>Euphausiidae</taxon>
        <taxon>Meganyctiphanes</taxon>
    </lineage>
</organism>
<comment type="caution">
    <text evidence="2">The sequence shown here is derived from an EMBL/GenBank/DDBJ whole genome shotgun (WGS) entry which is preliminary data.</text>
</comment>
<protein>
    <submittedName>
        <fullName evidence="2">Uncharacterized protein</fullName>
    </submittedName>
</protein>
<dbReference type="AlphaFoldDB" id="A0AAV2SPZ0"/>
<feature type="region of interest" description="Disordered" evidence="1">
    <location>
        <begin position="380"/>
        <end position="407"/>
    </location>
</feature>
<feature type="region of interest" description="Disordered" evidence="1">
    <location>
        <begin position="442"/>
        <end position="473"/>
    </location>
</feature>
<dbReference type="Proteomes" id="UP001497623">
    <property type="component" value="Unassembled WGS sequence"/>
</dbReference>